<name>A0ABT1BXY8_9BACT</name>
<organism evidence="2 3">
    <name type="scientific">Segatella cerevisiae</name>
    <dbReference type="NCBI Taxonomy" id="2053716"/>
    <lineage>
        <taxon>Bacteria</taxon>
        <taxon>Pseudomonadati</taxon>
        <taxon>Bacteroidota</taxon>
        <taxon>Bacteroidia</taxon>
        <taxon>Bacteroidales</taxon>
        <taxon>Prevotellaceae</taxon>
        <taxon>Segatella</taxon>
    </lineage>
</organism>
<dbReference type="RefSeq" id="WP_252761287.1">
    <property type="nucleotide sequence ID" value="NZ_JAMXLY010000033.1"/>
</dbReference>
<feature type="domain" description="Glycosyl transferase family 1" evidence="1">
    <location>
        <begin position="100"/>
        <end position="252"/>
    </location>
</feature>
<dbReference type="PANTHER" id="PTHR12526">
    <property type="entry name" value="GLYCOSYLTRANSFERASE"/>
    <property type="match status" value="1"/>
</dbReference>
<dbReference type="InterPro" id="IPR001296">
    <property type="entry name" value="Glyco_trans_1"/>
</dbReference>
<evidence type="ECO:0000313" key="2">
    <source>
        <dbReference type="EMBL" id="MCO6025929.1"/>
    </source>
</evidence>
<dbReference type="Pfam" id="PF00534">
    <property type="entry name" value="Glycos_transf_1"/>
    <property type="match status" value="1"/>
</dbReference>
<dbReference type="SUPFAM" id="SSF53756">
    <property type="entry name" value="UDP-Glycosyltransferase/glycogen phosphorylase"/>
    <property type="match status" value="1"/>
</dbReference>
<reference evidence="2 3" key="1">
    <citation type="submission" date="2022-06" db="EMBL/GenBank/DDBJ databases">
        <title>A taxonomic note on the genus Prevotella: Description of four novel genera and emended description of the genera Hallella and Xylanibacter.</title>
        <authorList>
            <person name="Hitch T.C.A."/>
        </authorList>
    </citation>
    <scope>NUCLEOTIDE SEQUENCE [LARGE SCALE GENOMIC DNA]</scope>
    <source>
        <strain evidence="2 3">DSM 100619</strain>
    </source>
</reference>
<dbReference type="EMBL" id="JAMXLY010000033">
    <property type="protein sequence ID" value="MCO6025929.1"/>
    <property type="molecule type" value="Genomic_DNA"/>
</dbReference>
<accession>A0ABT1BXY8</accession>
<dbReference type="CDD" id="cd03801">
    <property type="entry name" value="GT4_PimA-like"/>
    <property type="match status" value="1"/>
</dbReference>
<dbReference type="Gene3D" id="3.40.50.2000">
    <property type="entry name" value="Glycogen Phosphorylase B"/>
    <property type="match status" value="2"/>
</dbReference>
<evidence type="ECO:0000259" key="1">
    <source>
        <dbReference type="Pfam" id="PF00534"/>
    </source>
</evidence>
<protein>
    <submittedName>
        <fullName evidence="2">Glycosyltransferase family 4 protein</fullName>
    </submittedName>
</protein>
<keyword evidence="3" id="KW-1185">Reference proteome</keyword>
<sequence>MIDEINPDIILCTDFPKSQDFFFYLYRNKLVQLVHDPFPHLGEQTYRRKINRYFSHHFTKCFVMLNQSLRKAYIERYKLDPKRVHVSRLGVYECLWQLSPDHIKKNSKKQILFFGRISPYKGIEYLINAMDNVHKKLPEALLIIAGGGDLYFNKSLYEGKNYIRIVNRFLSLEELYGLLKISDITVCPYIDATQSGVIMTSYAACVPVLATRVGGLPEMIIEGKTGEVVSPKNVEELAKKIIYMIESDARLIKYKMNVEEAINNGKYSWEVISDKYLEIFRKVIKS</sequence>
<dbReference type="Proteomes" id="UP001204015">
    <property type="component" value="Unassembled WGS sequence"/>
</dbReference>
<evidence type="ECO:0000313" key="3">
    <source>
        <dbReference type="Proteomes" id="UP001204015"/>
    </source>
</evidence>
<gene>
    <name evidence="2" type="ORF">NG821_08785</name>
</gene>
<comment type="caution">
    <text evidence="2">The sequence shown here is derived from an EMBL/GenBank/DDBJ whole genome shotgun (WGS) entry which is preliminary data.</text>
</comment>
<proteinExistence type="predicted"/>